<evidence type="ECO:0000313" key="2">
    <source>
        <dbReference type="EMBL" id="AAK23226.1"/>
    </source>
</evidence>
<sequence length="290" mass="29951">MALLADDHITRTADVLPHGAGRPGDLDVARSHDGDIDVIGFAIEADIPRAHDADVDRTAATARDRDVAGARDIGFEFAADAGHPDVARTGDIGLKVAGDRLGGDIARTGNADLGLRRRAGLGSARARLSDFQLALGVGDRPIAAPGIAQFDAVGAADVAEHGPAGLDLHIHRHADRDLRNVVVGDIPNATHLDPDLAIAAIAAFDPVHLKVAVNDHLVAVLADRERQSGVGGQELDLHVRTVLRDDHNAGDGVLDLHGGRGGGRASGGRGDGQNSQGGQSPHQCLPKDAC</sequence>
<feature type="region of interest" description="Disordered" evidence="1">
    <location>
        <begin position="248"/>
        <end position="290"/>
    </location>
</feature>
<evidence type="ECO:0000313" key="3">
    <source>
        <dbReference type="Proteomes" id="UP000001816"/>
    </source>
</evidence>
<name>Q9A8V6_CAUVC</name>
<evidence type="ECO:0000256" key="1">
    <source>
        <dbReference type="SAM" id="MobiDB-lite"/>
    </source>
</evidence>
<keyword evidence="3" id="KW-1185">Reference proteome</keyword>
<proteinExistence type="predicted"/>
<dbReference type="Proteomes" id="UP000001816">
    <property type="component" value="Chromosome"/>
</dbReference>
<dbReference type="EnsemblBacteria" id="AAK23226">
    <property type="protein sequence ID" value="AAK23226"/>
    <property type="gene ID" value="CC_1245"/>
</dbReference>
<reference evidence="2 3" key="1">
    <citation type="journal article" date="2001" name="Proc. Natl. Acad. Sci. U.S.A.">
        <title>Complete genome sequence of Caulobacter crescentus.</title>
        <authorList>
            <person name="Nierman W.C."/>
            <person name="Feldblyum T.V."/>
            <person name="Laub M.T."/>
            <person name="Paulsen I.T."/>
            <person name="Nelson K.E."/>
            <person name="Eisen J.A."/>
            <person name="Heidelberg J.F."/>
            <person name="Alley M.R."/>
            <person name="Ohta N."/>
            <person name="Maddock J.R."/>
            <person name="Potocka I."/>
            <person name="Nelson W.C."/>
            <person name="Newton A."/>
            <person name="Stephens C."/>
            <person name="Phadke N.D."/>
            <person name="Ely B."/>
            <person name="DeBoy R.T."/>
            <person name="Dodson R.J."/>
            <person name="Durkin A.S."/>
            <person name="Gwinn M.L."/>
            <person name="Haft D.H."/>
            <person name="Kolonay J.F."/>
            <person name="Smit J."/>
            <person name="Craven M.B."/>
            <person name="Khouri H."/>
            <person name="Shetty J."/>
            <person name="Berry K."/>
            <person name="Utterback T."/>
            <person name="Tran K."/>
            <person name="Wolf A."/>
            <person name="Vamathevan J."/>
            <person name="Ermolaeva M."/>
            <person name="White O."/>
            <person name="Salzberg S.L."/>
            <person name="Venter J.C."/>
            <person name="Shapiro L."/>
            <person name="Fraser C.M."/>
        </authorList>
    </citation>
    <scope>NUCLEOTIDE SEQUENCE [LARGE SCALE GENOMIC DNA]</scope>
    <source>
        <strain evidence="3">ATCC 19089 / CB15</strain>
    </source>
</reference>
<gene>
    <name evidence="2" type="ordered locus">CC_1245</name>
</gene>
<dbReference type="BioCyc" id="CAULO:CC1245-MONOMER"/>
<dbReference type="AlphaFoldDB" id="Q9A8V6"/>
<dbReference type="PIR" id="F87403">
    <property type="entry name" value="F87403"/>
</dbReference>
<dbReference type="KEGG" id="ccr:CC_1245"/>
<dbReference type="HOGENOM" id="CLU_958754_0_0_5"/>
<accession>Q9A8V6</accession>
<protein>
    <submittedName>
        <fullName evidence="2">Uncharacterized protein</fullName>
    </submittedName>
</protein>
<organism evidence="2 3">
    <name type="scientific">Caulobacter vibrioides (strain ATCC 19089 / CIP 103742 / CB 15)</name>
    <name type="common">Caulobacter crescentus</name>
    <dbReference type="NCBI Taxonomy" id="190650"/>
    <lineage>
        <taxon>Bacteria</taxon>
        <taxon>Pseudomonadati</taxon>
        <taxon>Pseudomonadota</taxon>
        <taxon>Alphaproteobacteria</taxon>
        <taxon>Caulobacterales</taxon>
        <taxon>Caulobacteraceae</taxon>
        <taxon>Caulobacter</taxon>
    </lineage>
</organism>
<dbReference type="EMBL" id="AE005673">
    <property type="protein sequence ID" value="AAK23226.1"/>
    <property type="molecule type" value="Genomic_DNA"/>
</dbReference>
<feature type="compositionally biased region" description="Gly residues" evidence="1">
    <location>
        <begin position="259"/>
        <end position="271"/>
    </location>
</feature>
<dbReference type="STRING" id="190650.CC_1245"/>